<dbReference type="SUPFAM" id="SSF53335">
    <property type="entry name" value="S-adenosyl-L-methionine-dependent methyltransferases"/>
    <property type="match status" value="1"/>
</dbReference>
<dbReference type="OrthoDB" id="9760689at2"/>
<dbReference type="EMBL" id="MATO01000056">
    <property type="protein sequence ID" value="OCS87283.1"/>
    <property type="molecule type" value="Genomic_DNA"/>
</dbReference>
<name>A0A1C0YJF8_9BACL</name>
<keyword evidence="2" id="KW-0489">Methyltransferase</keyword>
<evidence type="ECO:0000313" key="3">
    <source>
        <dbReference type="Proteomes" id="UP000093482"/>
    </source>
</evidence>
<proteinExistence type="predicted"/>
<dbReference type="CDD" id="cd02440">
    <property type="entry name" value="AdoMet_MTases"/>
    <property type="match status" value="1"/>
</dbReference>
<protein>
    <submittedName>
        <fullName evidence="2">Methyltransferase type 11</fullName>
    </submittedName>
</protein>
<gene>
    <name evidence="2" type="ORF">A6K76_02635</name>
</gene>
<dbReference type="GO" id="GO:0032259">
    <property type="term" value="P:methylation"/>
    <property type="evidence" value="ECO:0007669"/>
    <property type="project" value="UniProtKB-KW"/>
</dbReference>
<feature type="domain" description="Methyltransferase type 11" evidence="1">
    <location>
        <begin position="37"/>
        <end position="127"/>
    </location>
</feature>
<evidence type="ECO:0000313" key="2">
    <source>
        <dbReference type="EMBL" id="OCS87283.1"/>
    </source>
</evidence>
<evidence type="ECO:0000259" key="1">
    <source>
        <dbReference type="Pfam" id="PF08241"/>
    </source>
</evidence>
<reference evidence="2 3" key="1">
    <citation type="submission" date="2016-07" db="EMBL/GenBank/DDBJ databases">
        <title>Caryophanon latum genome sequencing.</title>
        <authorList>
            <person name="Verma A."/>
            <person name="Pal Y."/>
            <person name="Krishnamurthi S."/>
        </authorList>
    </citation>
    <scope>NUCLEOTIDE SEQUENCE [LARGE SCALE GENOMIC DNA]</scope>
    <source>
        <strain evidence="2 3">DSM 14151</strain>
    </source>
</reference>
<organism evidence="2 3">
    <name type="scientific">Caryophanon latum</name>
    <dbReference type="NCBI Taxonomy" id="33977"/>
    <lineage>
        <taxon>Bacteria</taxon>
        <taxon>Bacillati</taxon>
        <taxon>Bacillota</taxon>
        <taxon>Bacilli</taxon>
        <taxon>Bacillales</taxon>
        <taxon>Caryophanaceae</taxon>
        <taxon>Caryophanon</taxon>
    </lineage>
</organism>
<dbReference type="RefSeq" id="WP_066465807.1">
    <property type="nucleotide sequence ID" value="NZ_MATO01000056.1"/>
</dbReference>
<dbReference type="InterPro" id="IPR029063">
    <property type="entry name" value="SAM-dependent_MTases_sf"/>
</dbReference>
<sequence length="251" mass="28058">MTDFWNATLYDDKHAFVSTYGESVIELVEVTKGEHVLDIGCGTGDLANTLHERGAYVVGVDLSANMIEQASAKYPHVTFAVADATSLPYAEQFDCVFSNAALHWMKEPEAVATSMYNSLNNGGRIVVEFGGAGNVETITTELIAQIRAAGITYRDEQFPWYFPTIGQYTTILERVGFRVAYACHFDRPTPLDGEEGLRNWLDMFSGSLFDGIAPHVKERVFNETVAHSRDKLYKDGTWVADYKRIRIVAYK</sequence>
<dbReference type="AlphaFoldDB" id="A0A1C0YJF8"/>
<dbReference type="InterPro" id="IPR013216">
    <property type="entry name" value="Methyltransf_11"/>
</dbReference>
<accession>A0A1C0YJF8</accession>
<comment type="caution">
    <text evidence="2">The sequence shown here is derived from an EMBL/GenBank/DDBJ whole genome shotgun (WGS) entry which is preliminary data.</text>
</comment>
<dbReference type="PANTHER" id="PTHR43861">
    <property type="entry name" value="TRANS-ACONITATE 2-METHYLTRANSFERASE-RELATED"/>
    <property type="match status" value="1"/>
</dbReference>
<dbReference type="GO" id="GO:0008757">
    <property type="term" value="F:S-adenosylmethionine-dependent methyltransferase activity"/>
    <property type="evidence" value="ECO:0007669"/>
    <property type="project" value="InterPro"/>
</dbReference>
<dbReference type="Gene3D" id="3.40.50.150">
    <property type="entry name" value="Vaccinia Virus protein VP39"/>
    <property type="match status" value="1"/>
</dbReference>
<dbReference type="PANTHER" id="PTHR43861:SF1">
    <property type="entry name" value="TRANS-ACONITATE 2-METHYLTRANSFERASE"/>
    <property type="match status" value="1"/>
</dbReference>
<dbReference type="Proteomes" id="UP000093482">
    <property type="component" value="Unassembled WGS sequence"/>
</dbReference>
<dbReference type="Pfam" id="PF08241">
    <property type="entry name" value="Methyltransf_11"/>
    <property type="match status" value="1"/>
</dbReference>
<keyword evidence="3" id="KW-1185">Reference proteome</keyword>
<keyword evidence="2" id="KW-0808">Transferase</keyword>